<name>A0A3B0Y477_9ZZZZ</name>
<protein>
    <submittedName>
        <fullName evidence="2">Uncharacterized protein</fullName>
    </submittedName>
</protein>
<evidence type="ECO:0000256" key="1">
    <source>
        <dbReference type="SAM" id="Phobius"/>
    </source>
</evidence>
<organism evidence="2">
    <name type="scientific">hydrothermal vent metagenome</name>
    <dbReference type="NCBI Taxonomy" id="652676"/>
    <lineage>
        <taxon>unclassified sequences</taxon>
        <taxon>metagenomes</taxon>
        <taxon>ecological metagenomes</taxon>
    </lineage>
</organism>
<evidence type="ECO:0000313" key="2">
    <source>
        <dbReference type="EMBL" id="VAW71640.1"/>
    </source>
</evidence>
<dbReference type="EMBL" id="UOFJ01000613">
    <property type="protein sequence ID" value="VAW71640.1"/>
    <property type="molecule type" value="Genomic_DNA"/>
</dbReference>
<keyword evidence="1" id="KW-1133">Transmembrane helix</keyword>
<gene>
    <name evidence="2" type="ORF">MNBD_GAMMA10-538</name>
</gene>
<keyword evidence="1" id="KW-0472">Membrane</keyword>
<keyword evidence="1" id="KW-0812">Transmembrane</keyword>
<proteinExistence type="predicted"/>
<sequence length="44" mass="5058">MSRKGNCLPSRHEIFRKNDCAALKVFDSFLSISVVIVTLFNFRP</sequence>
<feature type="transmembrane region" description="Helical" evidence="1">
    <location>
        <begin position="21"/>
        <end position="42"/>
    </location>
</feature>
<accession>A0A3B0Y477</accession>
<dbReference type="AlphaFoldDB" id="A0A3B0Y477"/>
<reference evidence="2" key="1">
    <citation type="submission" date="2018-06" db="EMBL/GenBank/DDBJ databases">
        <authorList>
            <person name="Zhirakovskaya E."/>
        </authorList>
    </citation>
    <scope>NUCLEOTIDE SEQUENCE</scope>
</reference>